<dbReference type="Pfam" id="PF03965">
    <property type="entry name" value="Penicillinase_R"/>
    <property type="match status" value="1"/>
</dbReference>
<reference evidence="5" key="2">
    <citation type="journal article" date="2021" name="PeerJ">
        <title>Extensive microbial diversity within the chicken gut microbiome revealed by metagenomics and culture.</title>
        <authorList>
            <person name="Gilroy R."/>
            <person name="Ravi A."/>
            <person name="Getino M."/>
            <person name="Pursley I."/>
            <person name="Horton D.L."/>
            <person name="Alikhan N.F."/>
            <person name="Baker D."/>
            <person name="Gharbi K."/>
            <person name="Hall N."/>
            <person name="Watson M."/>
            <person name="Adriaenssens E.M."/>
            <person name="Foster-Nyarko E."/>
            <person name="Jarju S."/>
            <person name="Secka A."/>
            <person name="Antonio M."/>
            <person name="Oren A."/>
            <person name="Chaudhuri R.R."/>
            <person name="La Ragione R."/>
            <person name="Hildebrand F."/>
            <person name="Pallen M.J."/>
        </authorList>
    </citation>
    <scope>NUCLEOTIDE SEQUENCE</scope>
    <source>
        <strain evidence="5">CHK181-108</strain>
    </source>
</reference>
<dbReference type="AlphaFoldDB" id="A0A9D1H0I8"/>
<dbReference type="Proteomes" id="UP000824165">
    <property type="component" value="Unassembled WGS sequence"/>
</dbReference>
<evidence type="ECO:0000313" key="6">
    <source>
        <dbReference type="Proteomes" id="UP000824165"/>
    </source>
</evidence>
<accession>A0A9D1H0I8</accession>
<comment type="similarity">
    <text evidence="1">Belongs to the BlaI transcriptional regulatory family.</text>
</comment>
<comment type="caution">
    <text evidence="5">The sequence shown here is derived from an EMBL/GenBank/DDBJ whole genome shotgun (WGS) entry which is preliminary data.</text>
</comment>
<keyword evidence="4" id="KW-0804">Transcription</keyword>
<sequence>MRISDSEMDIMRIIWDAGCEVTTAYILERLNTQRKKTTVLTFLKRLTDKGVIETRKNGKTNFYRAKISEEEYKKIQTEEFLKETHSGSLSSFFAALYGGGHPDKEELDELREWFENIE</sequence>
<dbReference type="GO" id="GO:0003677">
    <property type="term" value="F:DNA binding"/>
    <property type="evidence" value="ECO:0007669"/>
    <property type="project" value="UniProtKB-KW"/>
</dbReference>
<dbReference type="InterPro" id="IPR036390">
    <property type="entry name" value="WH_DNA-bd_sf"/>
</dbReference>
<evidence type="ECO:0000313" key="5">
    <source>
        <dbReference type="EMBL" id="HIT84307.1"/>
    </source>
</evidence>
<dbReference type="Gene3D" id="1.10.10.10">
    <property type="entry name" value="Winged helix-like DNA-binding domain superfamily/Winged helix DNA-binding domain"/>
    <property type="match status" value="1"/>
</dbReference>
<dbReference type="InterPro" id="IPR036388">
    <property type="entry name" value="WH-like_DNA-bd_sf"/>
</dbReference>
<dbReference type="EMBL" id="DVLU01000001">
    <property type="protein sequence ID" value="HIT84307.1"/>
    <property type="molecule type" value="Genomic_DNA"/>
</dbReference>
<organism evidence="5 6">
    <name type="scientific">Candidatus Ornithomonoglobus intestinigallinarum</name>
    <dbReference type="NCBI Taxonomy" id="2840894"/>
    <lineage>
        <taxon>Bacteria</taxon>
        <taxon>Bacillati</taxon>
        <taxon>Bacillota</taxon>
        <taxon>Clostridia</taxon>
        <taxon>Candidatus Ornithomonoglobus</taxon>
    </lineage>
</organism>
<evidence type="ECO:0000256" key="1">
    <source>
        <dbReference type="ARBA" id="ARBA00011046"/>
    </source>
</evidence>
<evidence type="ECO:0000256" key="4">
    <source>
        <dbReference type="ARBA" id="ARBA00023163"/>
    </source>
</evidence>
<protein>
    <submittedName>
        <fullName evidence="5">BlaI/MecI/CopY family transcriptional regulator</fullName>
    </submittedName>
</protein>
<name>A0A9D1H0I8_9FIRM</name>
<dbReference type="InterPro" id="IPR005650">
    <property type="entry name" value="BlaI_family"/>
</dbReference>
<evidence type="ECO:0000256" key="2">
    <source>
        <dbReference type="ARBA" id="ARBA00023015"/>
    </source>
</evidence>
<dbReference type="Gene3D" id="1.10.4040.10">
    <property type="entry name" value="Penicillinase repressor domain"/>
    <property type="match status" value="1"/>
</dbReference>
<evidence type="ECO:0000256" key="3">
    <source>
        <dbReference type="ARBA" id="ARBA00023125"/>
    </source>
</evidence>
<proteinExistence type="inferred from homology"/>
<keyword evidence="3" id="KW-0238">DNA-binding</keyword>
<dbReference type="PIRSF" id="PIRSF019455">
    <property type="entry name" value="CopR_AtkY"/>
    <property type="match status" value="1"/>
</dbReference>
<dbReference type="SUPFAM" id="SSF46785">
    <property type="entry name" value="Winged helix' DNA-binding domain"/>
    <property type="match status" value="1"/>
</dbReference>
<keyword evidence="2" id="KW-0805">Transcription regulation</keyword>
<gene>
    <name evidence="5" type="ORF">IAA60_00205</name>
</gene>
<reference evidence="5" key="1">
    <citation type="submission" date="2020-10" db="EMBL/GenBank/DDBJ databases">
        <authorList>
            <person name="Gilroy R."/>
        </authorList>
    </citation>
    <scope>NUCLEOTIDE SEQUENCE</scope>
    <source>
        <strain evidence="5">CHK181-108</strain>
    </source>
</reference>
<dbReference type="GO" id="GO:0045892">
    <property type="term" value="P:negative regulation of DNA-templated transcription"/>
    <property type="evidence" value="ECO:0007669"/>
    <property type="project" value="InterPro"/>
</dbReference>